<dbReference type="PROSITE" id="PS51892">
    <property type="entry name" value="SUBTILASE"/>
    <property type="match status" value="1"/>
</dbReference>
<comment type="caution">
    <text evidence="8">The sequence shown here is derived from an EMBL/GenBank/DDBJ whole genome shotgun (WGS) entry which is preliminary data.</text>
</comment>
<evidence type="ECO:0000256" key="5">
    <source>
        <dbReference type="PROSITE-ProRule" id="PRU01240"/>
    </source>
</evidence>
<dbReference type="Proteomes" id="UP001139207">
    <property type="component" value="Unassembled WGS sequence"/>
</dbReference>
<dbReference type="InterPro" id="IPR023828">
    <property type="entry name" value="Peptidase_S8_Ser-AS"/>
</dbReference>
<keyword evidence="3" id="KW-0378">Hydrolase</keyword>
<dbReference type="PANTHER" id="PTHR43806">
    <property type="entry name" value="PEPTIDASE S8"/>
    <property type="match status" value="1"/>
</dbReference>
<evidence type="ECO:0000313" key="9">
    <source>
        <dbReference type="Proteomes" id="UP001139207"/>
    </source>
</evidence>
<accession>A0A9X1WK70</accession>
<feature type="region of interest" description="Disordered" evidence="6">
    <location>
        <begin position="303"/>
        <end position="328"/>
    </location>
</feature>
<dbReference type="PANTHER" id="PTHR43806:SF11">
    <property type="entry name" value="CEREVISIN-RELATED"/>
    <property type="match status" value="1"/>
</dbReference>
<protein>
    <submittedName>
        <fullName evidence="8">S8 family serine peptidase</fullName>
    </submittedName>
</protein>
<dbReference type="AlphaFoldDB" id="A0A9X1WK70"/>
<comment type="similarity">
    <text evidence="1 5">Belongs to the peptidase S8 family.</text>
</comment>
<evidence type="ECO:0000256" key="3">
    <source>
        <dbReference type="ARBA" id="ARBA00022801"/>
    </source>
</evidence>
<keyword evidence="2" id="KW-0645">Protease</keyword>
<dbReference type="PRINTS" id="PR00723">
    <property type="entry name" value="SUBTILISIN"/>
</dbReference>
<feature type="domain" description="Peptidase S8/S53" evidence="7">
    <location>
        <begin position="70"/>
        <end position="287"/>
    </location>
</feature>
<comment type="caution">
    <text evidence="5">Lacks conserved residue(s) required for the propagation of feature annotation.</text>
</comment>
<dbReference type="PROSITE" id="PS00138">
    <property type="entry name" value="SUBTILASE_SER"/>
    <property type="match status" value="1"/>
</dbReference>
<reference evidence="8" key="1">
    <citation type="submission" date="2022-04" db="EMBL/GenBank/DDBJ databases">
        <title>Corynebacterium kalidii LD5P10.</title>
        <authorList>
            <person name="Sun J.Q."/>
        </authorList>
    </citation>
    <scope>NUCLEOTIDE SEQUENCE</scope>
    <source>
        <strain evidence="8">LD5P10</strain>
    </source>
</reference>
<dbReference type="RefSeq" id="WP_244803634.1">
    <property type="nucleotide sequence ID" value="NZ_JALIEA010000011.1"/>
</dbReference>
<dbReference type="Pfam" id="PF00082">
    <property type="entry name" value="Peptidase_S8"/>
    <property type="match status" value="1"/>
</dbReference>
<dbReference type="GO" id="GO:0004252">
    <property type="term" value="F:serine-type endopeptidase activity"/>
    <property type="evidence" value="ECO:0007669"/>
    <property type="project" value="InterPro"/>
</dbReference>
<evidence type="ECO:0000313" key="8">
    <source>
        <dbReference type="EMBL" id="MCJ7857897.1"/>
    </source>
</evidence>
<evidence type="ECO:0000256" key="6">
    <source>
        <dbReference type="SAM" id="MobiDB-lite"/>
    </source>
</evidence>
<dbReference type="SUPFAM" id="SSF52743">
    <property type="entry name" value="Subtilisin-like"/>
    <property type="match status" value="1"/>
</dbReference>
<dbReference type="InterPro" id="IPR015500">
    <property type="entry name" value="Peptidase_S8_subtilisin-rel"/>
</dbReference>
<dbReference type="InterPro" id="IPR050131">
    <property type="entry name" value="Peptidase_S8_subtilisin-like"/>
</dbReference>
<name>A0A9X1WK70_9CORY</name>
<evidence type="ECO:0000259" key="7">
    <source>
        <dbReference type="Pfam" id="PF00082"/>
    </source>
</evidence>
<gene>
    <name evidence="8" type="ORF">MUN33_04085</name>
</gene>
<dbReference type="Gene3D" id="3.40.50.200">
    <property type="entry name" value="Peptidase S8/S53 domain"/>
    <property type="match status" value="1"/>
</dbReference>
<evidence type="ECO:0000256" key="4">
    <source>
        <dbReference type="ARBA" id="ARBA00022825"/>
    </source>
</evidence>
<evidence type="ECO:0000256" key="1">
    <source>
        <dbReference type="ARBA" id="ARBA00011073"/>
    </source>
</evidence>
<dbReference type="InterPro" id="IPR036852">
    <property type="entry name" value="Peptidase_S8/S53_dom_sf"/>
</dbReference>
<keyword evidence="9" id="KW-1185">Reference proteome</keyword>
<dbReference type="CDD" id="cd00306">
    <property type="entry name" value="Peptidases_S8_S53"/>
    <property type="match status" value="1"/>
</dbReference>
<evidence type="ECO:0000256" key="2">
    <source>
        <dbReference type="ARBA" id="ARBA00022670"/>
    </source>
</evidence>
<keyword evidence="4" id="KW-0720">Serine protease</keyword>
<dbReference type="EMBL" id="JALIEA010000011">
    <property type="protein sequence ID" value="MCJ7857897.1"/>
    <property type="molecule type" value="Genomic_DNA"/>
</dbReference>
<sequence length="372" mass="37460">MLLPALVLGTVAVPQADSQPRCDQPVFGDPLPLDVDLPHDLATGGGVGVAVVDTGAAAPGIVAERPGDRDRCLLHGTAVAGTLRTVAPDSGIVSVRQGDSGTDTTVADLVVALDRARAGADGHGVRIVNISVVACEDTAELRAAVTAAEEAGLLIVAAAGNTGQCREDQRPYPAALPGVLAVGGVDARDPVDLDAGRRPADYSVPGDWVELHAPGGPVSALLDTSGDDGPPDGDAVARTIVGDPAPFSGTSFAAPVVAGAAALVWQVRPDFTAAQVRSLLVDTAEQGVVPVVSPVGAVSAALDSRDDREAGEAGETSGDPALQAAPGTRYAVPEEVTVTRTAPAPRDLRIPLLLGAAVAVALLTRGILRVRR</sequence>
<dbReference type="GO" id="GO:0006508">
    <property type="term" value="P:proteolysis"/>
    <property type="evidence" value="ECO:0007669"/>
    <property type="project" value="UniProtKB-KW"/>
</dbReference>
<organism evidence="8 9">
    <name type="scientific">Corynebacterium kalidii</name>
    <dbReference type="NCBI Taxonomy" id="2931982"/>
    <lineage>
        <taxon>Bacteria</taxon>
        <taxon>Bacillati</taxon>
        <taxon>Actinomycetota</taxon>
        <taxon>Actinomycetes</taxon>
        <taxon>Mycobacteriales</taxon>
        <taxon>Corynebacteriaceae</taxon>
        <taxon>Corynebacterium</taxon>
    </lineage>
</organism>
<dbReference type="InterPro" id="IPR000209">
    <property type="entry name" value="Peptidase_S8/S53_dom"/>
</dbReference>
<proteinExistence type="inferred from homology"/>